<dbReference type="AlphaFoldDB" id="A0A921MB90"/>
<evidence type="ECO:0000313" key="2">
    <source>
        <dbReference type="EMBL" id="HJG79039.1"/>
    </source>
</evidence>
<evidence type="ECO:0000256" key="1">
    <source>
        <dbReference type="SAM" id="MobiDB-lite"/>
    </source>
</evidence>
<sequence length="159" mass="17075">MSTEMQDLLIEEHSIVGVRATGVHGGVEIRATLTVAADGRDFRLRRKVELVPIDTGVPIDVLWFHLPEPQDPPPGPASSGSAMPPTRCQPSSTWAFAHRNLTRVMRASGDRLVPRPVVRGLQVLEPLVQRALARLIGHGFLPERPDLGGGASTGGAGDR</sequence>
<comment type="caution">
    <text evidence="2">The sequence shown here is derived from an EMBL/GenBank/DDBJ whole genome shotgun (WGS) entry which is preliminary data.</text>
</comment>
<evidence type="ECO:0000313" key="3">
    <source>
        <dbReference type="Proteomes" id="UP000784435"/>
    </source>
</evidence>
<proteinExistence type="predicted"/>
<protein>
    <submittedName>
        <fullName evidence="2">Uncharacterized protein</fullName>
    </submittedName>
</protein>
<name>A0A921MB90_9MICO</name>
<dbReference type="Proteomes" id="UP000784435">
    <property type="component" value="Unassembled WGS sequence"/>
</dbReference>
<organism evidence="2 3">
    <name type="scientific">Brevibacterium senegalense</name>
    <dbReference type="NCBI Taxonomy" id="1033736"/>
    <lineage>
        <taxon>Bacteria</taxon>
        <taxon>Bacillati</taxon>
        <taxon>Actinomycetota</taxon>
        <taxon>Actinomycetes</taxon>
        <taxon>Micrococcales</taxon>
        <taxon>Brevibacteriaceae</taxon>
        <taxon>Brevibacterium</taxon>
    </lineage>
</organism>
<accession>A0A921MB90</accession>
<gene>
    <name evidence="2" type="ORF">K8V08_01350</name>
</gene>
<reference evidence="2" key="2">
    <citation type="submission" date="2021-09" db="EMBL/GenBank/DDBJ databases">
        <authorList>
            <person name="Gilroy R."/>
        </authorList>
    </citation>
    <scope>NUCLEOTIDE SEQUENCE</scope>
    <source>
        <strain evidence="2">ChiGjej5B5-7349</strain>
    </source>
</reference>
<dbReference type="EMBL" id="DYUK01000028">
    <property type="protein sequence ID" value="HJG79039.1"/>
    <property type="molecule type" value="Genomic_DNA"/>
</dbReference>
<feature type="region of interest" description="Disordered" evidence="1">
    <location>
        <begin position="67"/>
        <end position="90"/>
    </location>
</feature>
<reference evidence="2" key="1">
    <citation type="journal article" date="2021" name="PeerJ">
        <title>Extensive microbial diversity within the chicken gut microbiome revealed by metagenomics and culture.</title>
        <authorList>
            <person name="Gilroy R."/>
            <person name="Ravi A."/>
            <person name="Getino M."/>
            <person name="Pursley I."/>
            <person name="Horton D.L."/>
            <person name="Alikhan N.F."/>
            <person name="Baker D."/>
            <person name="Gharbi K."/>
            <person name="Hall N."/>
            <person name="Watson M."/>
            <person name="Adriaenssens E.M."/>
            <person name="Foster-Nyarko E."/>
            <person name="Jarju S."/>
            <person name="Secka A."/>
            <person name="Antonio M."/>
            <person name="Oren A."/>
            <person name="Chaudhuri R.R."/>
            <person name="La Ragione R."/>
            <person name="Hildebrand F."/>
            <person name="Pallen M.J."/>
        </authorList>
    </citation>
    <scope>NUCLEOTIDE SEQUENCE</scope>
    <source>
        <strain evidence="2">ChiGjej5B5-7349</strain>
    </source>
</reference>